<keyword evidence="3" id="KW-1185">Reference proteome</keyword>
<organism evidence="2 3">
    <name type="scientific">Dichotomopilus funicola</name>
    <dbReference type="NCBI Taxonomy" id="1934379"/>
    <lineage>
        <taxon>Eukaryota</taxon>
        <taxon>Fungi</taxon>
        <taxon>Dikarya</taxon>
        <taxon>Ascomycota</taxon>
        <taxon>Pezizomycotina</taxon>
        <taxon>Sordariomycetes</taxon>
        <taxon>Sordariomycetidae</taxon>
        <taxon>Sordariales</taxon>
        <taxon>Chaetomiaceae</taxon>
        <taxon>Dichotomopilus</taxon>
    </lineage>
</organism>
<dbReference type="PANTHER" id="PTHR28527">
    <property type="entry name" value="MATING-TYPE SWITCHING PROTEIN SWI2-RELATED"/>
    <property type="match status" value="1"/>
</dbReference>
<evidence type="ECO:0000313" key="2">
    <source>
        <dbReference type="EMBL" id="KAK4144359.1"/>
    </source>
</evidence>
<dbReference type="Proteomes" id="UP001302676">
    <property type="component" value="Unassembled WGS sequence"/>
</dbReference>
<accession>A0AAN6V414</accession>
<dbReference type="PANTHER" id="PTHR28527:SF1">
    <property type="entry name" value="SWI5-DEPENDENT RECOMBINATION DNA REPAIR PROTEIN 1"/>
    <property type="match status" value="1"/>
</dbReference>
<feature type="compositionally biased region" description="Basic and acidic residues" evidence="1">
    <location>
        <begin position="34"/>
        <end position="44"/>
    </location>
</feature>
<feature type="compositionally biased region" description="Gly residues" evidence="1">
    <location>
        <begin position="249"/>
        <end position="259"/>
    </location>
</feature>
<feature type="compositionally biased region" description="Polar residues" evidence="1">
    <location>
        <begin position="55"/>
        <end position="76"/>
    </location>
</feature>
<dbReference type="Gene3D" id="6.10.140.1020">
    <property type="match status" value="2"/>
</dbReference>
<feature type="compositionally biased region" description="Polar residues" evidence="1">
    <location>
        <begin position="96"/>
        <end position="109"/>
    </location>
</feature>
<name>A0AAN6V414_9PEZI</name>
<protein>
    <submittedName>
        <fullName evidence="2">Uncharacterized protein</fullName>
    </submittedName>
</protein>
<dbReference type="GeneID" id="87817033"/>
<feature type="compositionally biased region" description="Low complexity" evidence="1">
    <location>
        <begin position="162"/>
        <end position="176"/>
    </location>
</feature>
<gene>
    <name evidence="2" type="ORF">C8A04DRAFT_27813</name>
</gene>
<feature type="compositionally biased region" description="Acidic residues" evidence="1">
    <location>
        <begin position="263"/>
        <end position="292"/>
    </location>
</feature>
<comment type="caution">
    <text evidence="2">The sequence shown here is derived from an EMBL/GenBank/DDBJ whole genome shotgun (WGS) entry which is preliminary data.</text>
</comment>
<reference evidence="2" key="1">
    <citation type="journal article" date="2023" name="Mol. Phylogenet. Evol.">
        <title>Genome-scale phylogeny and comparative genomics of the fungal order Sordariales.</title>
        <authorList>
            <person name="Hensen N."/>
            <person name="Bonometti L."/>
            <person name="Westerberg I."/>
            <person name="Brannstrom I.O."/>
            <person name="Guillou S."/>
            <person name="Cros-Aarteil S."/>
            <person name="Calhoun S."/>
            <person name="Haridas S."/>
            <person name="Kuo A."/>
            <person name="Mondo S."/>
            <person name="Pangilinan J."/>
            <person name="Riley R."/>
            <person name="LaButti K."/>
            <person name="Andreopoulos B."/>
            <person name="Lipzen A."/>
            <person name="Chen C."/>
            <person name="Yan M."/>
            <person name="Daum C."/>
            <person name="Ng V."/>
            <person name="Clum A."/>
            <person name="Steindorff A."/>
            <person name="Ohm R.A."/>
            <person name="Martin F."/>
            <person name="Silar P."/>
            <person name="Natvig D.O."/>
            <person name="Lalanne C."/>
            <person name="Gautier V."/>
            <person name="Ament-Velasquez S.L."/>
            <person name="Kruys A."/>
            <person name="Hutchinson M.I."/>
            <person name="Powell A.J."/>
            <person name="Barry K."/>
            <person name="Miller A.N."/>
            <person name="Grigoriev I.V."/>
            <person name="Debuchy R."/>
            <person name="Gladieux P."/>
            <person name="Hiltunen Thoren M."/>
            <person name="Johannesson H."/>
        </authorList>
    </citation>
    <scope>NUCLEOTIDE SEQUENCE</scope>
    <source>
        <strain evidence="2">CBS 141.50</strain>
    </source>
</reference>
<evidence type="ECO:0000256" key="1">
    <source>
        <dbReference type="SAM" id="MobiDB-lite"/>
    </source>
</evidence>
<dbReference type="GO" id="GO:0006310">
    <property type="term" value="P:DNA recombination"/>
    <property type="evidence" value="ECO:0007669"/>
    <property type="project" value="TreeGrafter"/>
</dbReference>
<proteinExistence type="predicted"/>
<feature type="region of interest" description="Disordered" evidence="1">
    <location>
        <begin position="231"/>
        <end position="293"/>
    </location>
</feature>
<dbReference type="RefSeq" id="XP_062637730.1">
    <property type="nucleotide sequence ID" value="XM_062780420.1"/>
</dbReference>
<feature type="region of interest" description="Disordered" evidence="1">
    <location>
        <begin position="1"/>
        <end position="119"/>
    </location>
</feature>
<evidence type="ECO:0000313" key="3">
    <source>
        <dbReference type="Proteomes" id="UP001302676"/>
    </source>
</evidence>
<sequence>MSFQTPGGPAAKRRRIEAANATLRKPFRSPLAGRQKEKGDKPEPRSAPGLGDAQRPSSTGTERPTTVGSSTNTILTATPPPTHTRSASRRPVAASPLSTATTAGANFSPSRHDTAQNDVDGDNLLQQLSRSQTQLQTHLRAAEARLHLVQQAHQIEQRAAKAANDTNTADPNPNPDTVIDVDAELRGMIARWKTTSRLAADELFGLIRDRVEGMGGAKAWRASRQWQRSGGGFGFADGNESGSGDSGMVSGGNFEGNGGELASDGEEGTEGNEGDEDKGQGEEVDEETEESEFTMTMMLESLNIEPSILGYDPVEDKWKD</sequence>
<dbReference type="AlphaFoldDB" id="A0AAN6V414"/>
<feature type="region of interest" description="Disordered" evidence="1">
    <location>
        <begin position="157"/>
        <end position="176"/>
    </location>
</feature>
<reference evidence="2" key="2">
    <citation type="submission" date="2023-05" db="EMBL/GenBank/DDBJ databases">
        <authorList>
            <consortium name="Lawrence Berkeley National Laboratory"/>
            <person name="Steindorff A."/>
            <person name="Hensen N."/>
            <person name="Bonometti L."/>
            <person name="Westerberg I."/>
            <person name="Brannstrom I.O."/>
            <person name="Guillou S."/>
            <person name="Cros-Aarteil S."/>
            <person name="Calhoun S."/>
            <person name="Haridas S."/>
            <person name="Kuo A."/>
            <person name="Mondo S."/>
            <person name="Pangilinan J."/>
            <person name="Riley R."/>
            <person name="Labutti K."/>
            <person name="Andreopoulos B."/>
            <person name="Lipzen A."/>
            <person name="Chen C."/>
            <person name="Yanf M."/>
            <person name="Daum C."/>
            <person name="Ng V."/>
            <person name="Clum A."/>
            <person name="Ohm R."/>
            <person name="Martin F."/>
            <person name="Silar P."/>
            <person name="Natvig D."/>
            <person name="Lalanne C."/>
            <person name="Gautier V."/>
            <person name="Ament-Velasquez S.L."/>
            <person name="Kruys A."/>
            <person name="Hutchinson M.I."/>
            <person name="Powell A.J."/>
            <person name="Barry K."/>
            <person name="Miller A.N."/>
            <person name="Grigoriev I.V."/>
            <person name="Debuchy R."/>
            <person name="Gladieux P."/>
            <person name="Thoren M.H."/>
            <person name="Johannesson H."/>
        </authorList>
    </citation>
    <scope>NUCLEOTIDE SEQUENCE</scope>
    <source>
        <strain evidence="2">CBS 141.50</strain>
    </source>
</reference>
<dbReference type="EMBL" id="MU853577">
    <property type="protein sequence ID" value="KAK4144359.1"/>
    <property type="molecule type" value="Genomic_DNA"/>
</dbReference>